<reference evidence="4 5" key="1">
    <citation type="submission" date="2019-05" db="EMBL/GenBank/DDBJ databases">
        <title>Genomes sequences of two Nocardia cyriacigeorgica environmental isolates, type strains Nocardia asteroides ATCC 19247 and Nocardia cyriacigeorgica DSM 44484.</title>
        <authorList>
            <person name="Vautrin F."/>
            <person name="Bergeron E."/>
            <person name="Dubost A."/>
            <person name="Abrouk D."/>
            <person name="Rodriguez Nava V."/>
            <person name="Pujic P."/>
        </authorList>
    </citation>
    <scope>NUCLEOTIDE SEQUENCE [LARGE SCALE GENOMIC DNA]</scope>
    <source>
        <strain evidence="4 5">EML 446</strain>
    </source>
</reference>
<feature type="domain" description="Acyl-CoA dehydrogenase C-terminal" evidence="3">
    <location>
        <begin position="245"/>
        <end position="355"/>
    </location>
</feature>
<gene>
    <name evidence="4" type="ORF">FEK34_13915</name>
</gene>
<accession>A0A5R8NP24</accession>
<dbReference type="InterPro" id="IPR037069">
    <property type="entry name" value="AcylCoA_DH/ox_N_sf"/>
</dbReference>
<dbReference type="InterPro" id="IPR013786">
    <property type="entry name" value="AcylCoA_DH/ox_N"/>
</dbReference>
<feature type="domain" description="Acyl-CoA dehydrogenase/oxidase N-terminal" evidence="2">
    <location>
        <begin position="22"/>
        <end position="100"/>
    </location>
</feature>
<dbReference type="PIRSF" id="PIRSF016578">
    <property type="entry name" value="HsaA"/>
    <property type="match status" value="1"/>
</dbReference>
<name>A0A5R8NP24_9NOCA</name>
<evidence type="ECO:0000259" key="2">
    <source>
        <dbReference type="Pfam" id="PF02771"/>
    </source>
</evidence>
<dbReference type="EMBL" id="VBUT01000005">
    <property type="protein sequence ID" value="TLF77432.1"/>
    <property type="molecule type" value="Genomic_DNA"/>
</dbReference>
<dbReference type="AlphaFoldDB" id="A0A5R8NP24"/>
<dbReference type="InterPro" id="IPR046373">
    <property type="entry name" value="Acyl-CoA_Oxase/DH_mid-dom_sf"/>
</dbReference>
<dbReference type="Pfam" id="PF02771">
    <property type="entry name" value="Acyl-CoA_dh_N"/>
    <property type="match status" value="1"/>
</dbReference>
<comment type="caution">
    <text evidence="4">The sequence shown here is derived from an EMBL/GenBank/DDBJ whole genome shotgun (WGS) entry which is preliminary data.</text>
</comment>
<dbReference type="RefSeq" id="WP_138448293.1">
    <property type="nucleotide sequence ID" value="NZ_VBUT01000005.1"/>
</dbReference>
<dbReference type="Gene3D" id="2.40.110.10">
    <property type="entry name" value="Butyryl-CoA Dehydrogenase, subunit A, domain 2"/>
    <property type="match status" value="1"/>
</dbReference>
<dbReference type="SUPFAM" id="SSF47203">
    <property type="entry name" value="Acyl-CoA dehydrogenase C-terminal domain-like"/>
    <property type="match status" value="1"/>
</dbReference>
<dbReference type="Gene3D" id="1.20.140.10">
    <property type="entry name" value="Butyryl-CoA Dehydrogenase, subunit A, domain 3"/>
    <property type="match status" value="1"/>
</dbReference>
<dbReference type="GO" id="GO:0050660">
    <property type="term" value="F:flavin adenine dinucleotide binding"/>
    <property type="evidence" value="ECO:0007669"/>
    <property type="project" value="InterPro"/>
</dbReference>
<dbReference type="PANTHER" id="PTHR43884">
    <property type="entry name" value="ACYL-COA DEHYDROGENASE"/>
    <property type="match status" value="1"/>
</dbReference>
<proteinExistence type="predicted"/>
<dbReference type="InterPro" id="IPR036250">
    <property type="entry name" value="AcylCo_DH-like_C"/>
</dbReference>
<dbReference type="SUPFAM" id="SSF56645">
    <property type="entry name" value="Acyl-CoA dehydrogenase NM domain-like"/>
    <property type="match status" value="1"/>
</dbReference>
<dbReference type="InterPro" id="IPR013107">
    <property type="entry name" value="Acyl-CoA_DH_C"/>
</dbReference>
<sequence>MTLTTDLLDTTDWIARAREIGETLRPGVTERDRSGRLSAEAFDRLRAAGLTAALVPVEFGGGGATHREMGAILRELGSHDPSTAVALAMHSHLVAAQVWRHKHGMDASAVFGKVVSGAILVSTGASDWVGSNGSAQRVDGGYLVSARKAPASGCEVGTMAVTSIRWDDAPDGPQVLHCAIPMNAPGVRIEQTWDTLGLRASGSHTIVFDDVFVPDAAVAMIRPADVWPPILNTVIGAALPLVMSAYLGIADAAVARTTALVSGRPDPHTIQLAGEMMNAHTTAEDLIEATFIASDDLSFTATEQYAARILSRKTVAADALIDTVRLAIETVGGLGYSRGCELEMYYRDIHGCLFHPLPRAKQTRFTGRVLLGHGPMG</sequence>
<dbReference type="Gene3D" id="1.10.540.10">
    <property type="entry name" value="Acyl-CoA dehydrogenase/oxidase, N-terminal domain"/>
    <property type="match status" value="1"/>
</dbReference>
<dbReference type="GO" id="GO:0003995">
    <property type="term" value="F:acyl-CoA dehydrogenase activity"/>
    <property type="evidence" value="ECO:0007669"/>
    <property type="project" value="TreeGrafter"/>
</dbReference>
<keyword evidence="1" id="KW-0560">Oxidoreductase</keyword>
<dbReference type="Proteomes" id="UP000306378">
    <property type="component" value="Unassembled WGS sequence"/>
</dbReference>
<protein>
    <submittedName>
        <fullName evidence="4">Acyl-CoA dehydrogenase</fullName>
    </submittedName>
</protein>
<evidence type="ECO:0000256" key="1">
    <source>
        <dbReference type="ARBA" id="ARBA00023002"/>
    </source>
</evidence>
<evidence type="ECO:0000259" key="3">
    <source>
        <dbReference type="Pfam" id="PF08028"/>
    </source>
</evidence>
<evidence type="ECO:0000313" key="5">
    <source>
        <dbReference type="Proteomes" id="UP000306378"/>
    </source>
</evidence>
<organism evidence="4 5">
    <name type="scientific">Nocardia cyriacigeorgica</name>
    <dbReference type="NCBI Taxonomy" id="135487"/>
    <lineage>
        <taxon>Bacteria</taxon>
        <taxon>Bacillati</taxon>
        <taxon>Actinomycetota</taxon>
        <taxon>Actinomycetes</taxon>
        <taxon>Mycobacteriales</taxon>
        <taxon>Nocardiaceae</taxon>
        <taxon>Nocardia</taxon>
    </lineage>
</organism>
<dbReference type="InterPro" id="IPR009100">
    <property type="entry name" value="AcylCoA_DH/oxidase_NM_dom_sf"/>
</dbReference>
<dbReference type="PANTHER" id="PTHR43884:SF12">
    <property type="entry name" value="ISOVALERYL-COA DEHYDROGENASE, MITOCHONDRIAL-RELATED"/>
    <property type="match status" value="1"/>
</dbReference>
<evidence type="ECO:0000313" key="4">
    <source>
        <dbReference type="EMBL" id="TLF77432.1"/>
    </source>
</evidence>
<dbReference type="Pfam" id="PF08028">
    <property type="entry name" value="Acyl-CoA_dh_2"/>
    <property type="match status" value="1"/>
</dbReference>